<organism evidence="1 2">
    <name type="scientific">Panagrolaimus sp. ES5</name>
    <dbReference type="NCBI Taxonomy" id="591445"/>
    <lineage>
        <taxon>Eukaryota</taxon>
        <taxon>Metazoa</taxon>
        <taxon>Ecdysozoa</taxon>
        <taxon>Nematoda</taxon>
        <taxon>Chromadorea</taxon>
        <taxon>Rhabditida</taxon>
        <taxon>Tylenchina</taxon>
        <taxon>Panagrolaimomorpha</taxon>
        <taxon>Panagrolaimoidea</taxon>
        <taxon>Panagrolaimidae</taxon>
        <taxon>Panagrolaimus</taxon>
    </lineage>
</organism>
<protein>
    <submittedName>
        <fullName evidence="2">Uncharacterized protein</fullName>
    </submittedName>
</protein>
<sequence>MLKPTNFSKCSKEYKDEQIDVFDFTGLPSLLQERFIELATPYEKSKLQFVNEQFFDKIQPKISFEVLENLIIYKTPEIPFKHGGIYGNETVRMECCNLSNYEIQEICEFGALKYLYLHKIIATSPISMKSMAAWLKNATRIWIDIKNMEFEYDWPMAFLEDYAKAAKFDRITLKNLSFSFDVFAFDRLLKVSVFKYENKYEIQEICQFGAIKYLYLNKIIATSPISMKTMAAWLKNAIRIFVDIKNMEFEYDWPMAFLADYAKTAKFDRITLKNLSFNFDVQAFDRLLKERVIQCKYDAEWLDKEKLTPSKFFAFEELQIDCIIFLSFNEEEVKGLSKKSVIKKFNKLFAGFYKNVSKAEFECCHNLNEKFIVEHPGGAVKSKYPYPPRAKRFDRYFYISCNPASDEMDFASAAANEKMKTLQIF</sequence>
<evidence type="ECO:0000313" key="2">
    <source>
        <dbReference type="WBParaSite" id="ES5_v2.g18159.t1"/>
    </source>
</evidence>
<name>A0AC34FLN8_9BILA</name>
<dbReference type="WBParaSite" id="ES5_v2.g18159.t1">
    <property type="protein sequence ID" value="ES5_v2.g18159.t1"/>
    <property type="gene ID" value="ES5_v2.g18159"/>
</dbReference>
<accession>A0AC34FLN8</accession>
<evidence type="ECO:0000313" key="1">
    <source>
        <dbReference type="Proteomes" id="UP000887579"/>
    </source>
</evidence>
<dbReference type="Proteomes" id="UP000887579">
    <property type="component" value="Unplaced"/>
</dbReference>
<reference evidence="2" key="1">
    <citation type="submission" date="2022-11" db="UniProtKB">
        <authorList>
            <consortium name="WormBaseParasite"/>
        </authorList>
    </citation>
    <scope>IDENTIFICATION</scope>
</reference>
<proteinExistence type="predicted"/>